<name>A0ACB9G8L3_CICIN</name>
<reference evidence="1 2" key="2">
    <citation type="journal article" date="2022" name="Mol. Ecol. Resour.">
        <title>The genomes of chicory, endive, great burdock and yacon provide insights into Asteraceae paleo-polyploidization history and plant inulin production.</title>
        <authorList>
            <person name="Fan W."/>
            <person name="Wang S."/>
            <person name="Wang H."/>
            <person name="Wang A."/>
            <person name="Jiang F."/>
            <person name="Liu H."/>
            <person name="Zhao H."/>
            <person name="Xu D."/>
            <person name="Zhang Y."/>
        </authorList>
    </citation>
    <scope>NUCLEOTIDE SEQUENCE [LARGE SCALE GENOMIC DNA]</scope>
    <source>
        <strain evidence="2">cv. Punajuju</strain>
        <tissue evidence="1">Leaves</tissue>
    </source>
</reference>
<proteinExistence type="predicted"/>
<accession>A0ACB9G8L3</accession>
<comment type="caution">
    <text evidence="1">The sequence shown here is derived from an EMBL/GenBank/DDBJ whole genome shotgun (WGS) entry which is preliminary data.</text>
</comment>
<evidence type="ECO:0000313" key="2">
    <source>
        <dbReference type="Proteomes" id="UP001055811"/>
    </source>
</evidence>
<gene>
    <name evidence="1" type="ORF">L2E82_09127</name>
</gene>
<protein>
    <submittedName>
        <fullName evidence="1">Uncharacterized protein</fullName>
    </submittedName>
</protein>
<reference evidence="2" key="1">
    <citation type="journal article" date="2022" name="Mol. Ecol. Resour.">
        <title>The genomes of chicory, endive, great burdock and yacon provide insights into Asteraceae palaeo-polyploidization history and plant inulin production.</title>
        <authorList>
            <person name="Fan W."/>
            <person name="Wang S."/>
            <person name="Wang H."/>
            <person name="Wang A."/>
            <person name="Jiang F."/>
            <person name="Liu H."/>
            <person name="Zhao H."/>
            <person name="Xu D."/>
            <person name="Zhang Y."/>
        </authorList>
    </citation>
    <scope>NUCLEOTIDE SEQUENCE [LARGE SCALE GENOMIC DNA]</scope>
    <source>
        <strain evidence="2">cv. Punajuju</strain>
    </source>
</reference>
<dbReference type="EMBL" id="CM042010">
    <property type="protein sequence ID" value="KAI3779410.1"/>
    <property type="molecule type" value="Genomic_DNA"/>
</dbReference>
<sequence length="301" mass="34425">MEDSDIESDEWLFEDGNNNCDGSSFIEDTESERGQEEEIIGDQLSSKYRCPDMDFRESKVEGSIEKEESKVEAEESKVGADESTEHDKSNANNEESLKSVAETNFKEGKGDNVQEDIGGIFGNIFKEIGSQEEEDPREISSRAKSDGFTSPKEIPDLNNPLPLSDPICRPKSNNKTTGMRAFSVKFKDIINATNQGKKNSKSNKQAMKNHERLVHGGPPDVIFMRKLKKVKVAIKKWRKDKRDMEALEYQELLKKIDNVKLAAEERCLESQEREDRRNWILRVNDLDNFQQLAIRQKAKMK</sequence>
<dbReference type="Proteomes" id="UP001055811">
    <property type="component" value="Linkage Group LG02"/>
</dbReference>
<evidence type="ECO:0000313" key="1">
    <source>
        <dbReference type="EMBL" id="KAI3779410.1"/>
    </source>
</evidence>
<keyword evidence="2" id="KW-1185">Reference proteome</keyword>
<organism evidence="1 2">
    <name type="scientific">Cichorium intybus</name>
    <name type="common">Chicory</name>
    <dbReference type="NCBI Taxonomy" id="13427"/>
    <lineage>
        <taxon>Eukaryota</taxon>
        <taxon>Viridiplantae</taxon>
        <taxon>Streptophyta</taxon>
        <taxon>Embryophyta</taxon>
        <taxon>Tracheophyta</taxon>
        <taxon>Spermatophyta</taxon>
        <taxon>Magnoliopsida</taxon>
        <taxon>eudicotyledons</taxon>
        <taxon>Gunneridae</taxon>
        <taxon>Pentapetalae</taxon>
        <taxon>asterids</taxon>
        <taxon>campanulids</taxon>
        <taxon>Asterales</taxon>
        <taxon>Asteraceae</taxon>
        <taxon>Cichorioideae</taxon>
        <taxon>Cichorieae</taxon>
        <taxon>Cichoriinae</taxon>
        <taxon>Cichorium</taxon>
    </lineage>
</organism>